<accession>A0A3M8SU90</accession>
<reference evidence="1 2" key="1">
    <citation type="submission" date="2018-10" db="EMBL/GenBank/DDBJ databases">
        <title>An outbreak of IMP-63 producing strain in France.</title>
        <authorList>
            <person name="Bour M."/>
            <person name="Liapis E."/>
            <person name="Plesiat P."/>
        </authorList>
    </citation>
    <scope>NUCLEOTIDE SEQUENCE [LARGE SCALE GENOMIC DNA]</scope>
    <source>
        <strain evidence="1 2">12917</strain>
    </source>
</reference>
<proteinExistence type="predicted"/>
<organism evidence="1 2">
    <name type="scientific">Pseudomonas putida</name>
    <name type="common">Arthrobacter siderocapsulatus</name>
    <dbReference type="NCBI Taxonomy" id="303"/>
    <lineage>
        <taxon>Bacteria</taxon>
        <taxon>Pseudomonadati</taxon>
        <taxon>Pseudomonadota</taxon>
        <taxon>Gammaproteobacteria</taxon>
        <taxon>Pseudomonadales</taxon>
        <taxon>Pseudomonadaceae</taxon>
        <taxon>Pseudomonas</taxon>
    </lineage>
</organism>
<dbReference type="EMBL" id="RJAI01000071">
    <property type="protein sequence ID" value="RNF82420.1"/>
    <property type="molecule type" value="Genomic_DNA"/>
</dbReference>
<name>A0A3M8SU90_PSEPU</name>
<gene>
    <name evidence="1" type="ORF">EFK07_24605</name>
</gene>
<sequence>MPAKQAPRCMAPAPPVFAGAPAPTSAASTLSTALSHWNGVCQQRRGMINRRSDIGTARLSSVHLRRGRPTDVRE</sequence>
<evidence type="ECO:0000313" key="1">
    <source>
        <dbReference type="EMBL" id="RNF82420.1"/>
    </source>
</evidence>
<protein>
    <submittedName>
        <fullName evidence="1">Uncharacterized protein</fullName>
    </submittedName>
</protein>
<dbReference type="AlphaFoldDB" id="A0A3M8SU90"/>
<evidence type="ECO:0000313" key="2">
    <source>
        <dbReference type="Proteomes" id="UP000278162"/>
    </source>
</evidence>
<comment type="caution">
    <text evidence="1">The sequence shown here is derived from an EMBL/GenBank/DDBJ whole genome shotgun (WGS) entry which is preliminary data.</text>
</comment>
<dbReference type="Proteomes" id="UP000278162">
    <property type="component" value="Unassembled WGS sequence"/>
</dbReference>